<gene>
    <name evidence="1" type="ORF">GCM10011505_09150</name>
</gene>
<dbReference type="Gene3D" id="3.30.590.20">
    <property type="match status" value="1"/>
</dbReference>
<dbReference type="InterPro" id="IPR014746">
    <property type="entry name" value="Gln_synth/guanido_kin_cat_dom"/>
</dbReference>
<evidence type="ECO:0000313" key="2">
    <source>
        <dbReference type="Proteomes" id="UP000603352"/>
    </source>
</evidence>
<sequence length="534" mass="55272">MNRIGWRAAPVKVGVEVELPVAAEADGRSLAVPGAFGHLLSGVGAGDAPVSALMLGGALIGLRDPSGVISVDNGFNNLEASLGPEPDLPALDASAATALERIGAAVAAEGGMLVNLAEHPFQATDAGFYARTRAPKPVYDYWNQTRGWVHASGIDAKAHNSPSTDVEIARGADAVNIVLGFSAAFIALFANSPFENGAATGFKENRLTLWPRMCGTAHAARDRICFQPPAQPFNGLGAYLRWALGMDAPVPALPFGPADLAPTSKIGGLVEINGTPSLRQFLTRRQGWAGRLYGDSGAEVMVTPTAGHFAAMQSSNFLDARLRFTFSPDHMPDPADLVAAIDDDDAIAALMGACTRAVYLEGRAPGANLPDRDLIDRAGPAVAGSVVNAAGALQKGLLANPDRALAAIDRHGWGRLMALRTAAIRDAMAAEVDGLTAAALAAELVEIAAGGLDAADQRFLAYPDHVCRTGQSGADRAIAMVEAGHGSMARRLRALVAARRHVPVSLGGGALSSYPASVRDLPASCAPAHCSMVR</sequence>
<keyword evidence="2" id="KW-1185">Reference proteome</keyword>
<dbReference type="Proteomes" id="UP000603352">
    <property type="component" value="Unassembled WGS sequence"/>
</dbReference>
<comment type="caution">
    <text evidence="1">The sequence shown here is derived from an EMBL/GenBank/DDBJ whole genome shotgun (WGS) entry which is preliminary data.</text>
</comment>
<dbReference type="SUPFAM" id="SSF55931">
    <property type="entry name" value="Glutamine synthetase/guanido kinase"/>
    <property type="match status" value="1"/>
</dbReference>
<protein>
    <recommendedName>
        <fullName evidence="3">Glutamate--cysteine ligase</fullName>
    </recommendedName>
</protein>
<dbReference type="Pfam" id="PF04107">
    <property type="entry name" value="GCS2"/>
    <property type="match status" value="1"/>
</dbReference>
<organism evidence="1 2">
    <name type="scientific">Tistrella bauzanensis</name>
    <dbReference type="NCBI Taxonomy" id="657419"/>
    <lineage>
        <taxon>Bacteria</taxon>
        <taxon>Pseudomonadati</taxon>
        <taxon>Pseudomonadota</taxon>
        <taxon>Alphaproteobacteria</taxon>
        <taxon>Geminicoccales</taxon>
        <taxon>Geminicoccaceae</taxon>
        <taxon>Tistrella</taxon>
    </lineage>
</organism>
<accession>A0ABQ1I9K9</accession>
<dbReference type="EMBL" id="BMDZ01000006">
    <property type="protein sequence ID" value="GGB29945.1"/>
    <property type="molecule type" value="Genomic_DNA"/>
</dbReference>
<name>A0ABQ1I9K9_9PROT</name>
<evidence type="ECO:0000313" key="1">
    <source>
        <dbReference type="EMBL" id="GGB29945.1"/>
    </source>
</evidence>
<reference evidence="2" key="1">
    <citation type="journal article" date="2019" name="Int. J. Syst. Evol. Microbiol.">
        <title>The Global Catalogue of Microorganisms (GCM) 10K type strain sequencing project: providing services to taxonomists for standard genome sequencing and annotation.</title>
        <authorList>
            <consortium name="The Broad Institute Genomics Platform"/>
            <consortium name="The Broad Institute Genome Sequencing Center for Infectious Disease"/>
            <person name="Wu L."/>
            <person name="Ma J."/>
        </authorList>
    </citation>
    <scope>NUCLEOTIDE SEQUENCE [LARGE SCALE GENOMIC DNA]</scope>
    <source>
        <strain evidence="2">CGMCC 1.10188</strain>
    </source>
</reference>
<dbReference type="InterPro" id="IPR006336">
    <property type="entry name" value="GCS2"/>
</dbReference>
<proteinExistence type="predicted"/>
<dbReference type="RefSeq" id="WP_188575366.1">
    <property type="nucleotide sequence ID" value="NZ_BMDZ01000006.1"/>
</dbReference>
<evidence type="ECO:0008006" key="3">
    <source>
        <dbReference type="Google" id="ProtNLM"/>
    </source>
</evidence>